<feature type="region of interest" description="Disordered" evidence="6">
    <location>
        <begin position="1"/>
        <end position="20"/>
    </location>
</feature>
<gene>
    <name evidence="9" type="ORF">L8U60_06240</name>
</gene>
<dbReference type="Gene3D" id="1.10.1740.10">
    <property type="match status" value="1"/>
</dbReference>
<dbReference type="GO" id="GO:0006352">
    <property type="term" value="P:DNA-templated transcription initiation"/>
    <property type="evidence" value="ECO:0007669"/>
    <property type="project" value="InterPro"/>
</dbReference>
<proteinExistence type="inferred from homology"/>
<organism evidence="9 10">
    <name type="scientific">Corynebacterium meitnerae</name>
    <dbReference type="NCBI Taxonomy" id="2913498"/>
    <lineage>
        <taxon>Bacteria</taxon>
        <taxon>Bacillati</taxon>
        <taxon>Actinomycetota</taxon>
        <taxon>Actinomycetes</taxon>
        <taxon>Mycobacteriales</taxon>
        <taxon>Corynebacteriaceae</taxon>
        <taxon>Corynebacterium</taxon>
    </lineage>
</organism>
<evidence type="ECO:0000313" key="10">
    <source>
        <dbReference type="Proteomes" id="UP001146468"/>
    </source>
</evidence>
<comment type="similarity">
    <text evidence="1">Belongs to the sigma-70 factor family. ECF subfamily.</text>
</comment>
<protein>
    <submittedName>
        <fullName evidence="9">Sigma-70 family RNA polymerase sigma factor</fullName>
    </submittedName>
</protein>
<dbReference type="PANTHER" id="PTHR43133:SF8">
    <property type="entry name" value="RNA POLYMERASE SIGMA FACTOR HI_1459-RELATED"/>
    <property type="match status" value="1"/>
</dbReference>
<dbReference type="InterPro" id="IPR039425">
    <property type="entry name" value="RNA_pol_sigma-70-like"/>
</dbReference>
<keyword evidence="2" id="KW-0805">Transcription regulation</keyword>
<dbReference type="InterPro" id="IPR014284">
    <property type="entry name" value="RNA_pol_sigma-70_dom"/>
</dbReference>
<dbReference type="InterPro" id="IPR007627">
    <property type="entry name" value="RNA_pol_sigma70_r2"/>
</dbReference>
<evidence type="ECO:0000256" key="1">
    <source>
        <dbReference type="ARBA" id="ARBA00010641"/>
    </source>
</evidence>
<dbReference type="InterPro" id="IPR013324">
    <property type="entry name" value="RNA_pol_sigma_r3/r4-like"/>
</dbReference>
<evidence type="ECO:0000256" key="4">
    <source>
        <dbReference type="ARBA" id="ARBA00023125"/>
    </source>
</evidence>
<reference evidence="9" key="1">
    <citation type="submission" date="2022-02" db="EMBL/GenBank/DDBJ databases">
        <title>Corynebacterium sp. from urogenital microbiome.</title>
        <authorList>
            <person name="Cappelli E.A."/>
            <person name="Ribeiro T.G."/>
            <person name="Peixe L."/>
        </authorList>
    </citation>
    <scope>NUCLEOTIDE SEQUENCE</scope>
    <source>
        <strain evidence="9">C8Ua_172</strain>
    </source>
</reference>
<dbReference type="Proteomes" id="UP001146468">
    <property type="component" value="Unassembled WGS sequence"/>
</dbReference>
<dbReference type="SUPFAM" id="SSF88659">
    <property type="entry name" value="Sigma3 and sigma4 domains of RNA polymerase sigma factors"/>
    <property type="match status" value="1"/>
</dbReference>
<evidence type="ECO:0000256" key="6">
    <source>
        <dbReference type="SAM" id="MobiDB-lite"/>
    </source>
</evidence>
<dbReference type="NCBIfam" id="TIGR02937">
    <property type="entry name" value="sigma70-ECF"/>
    <property type="match status" value="1"/>
</dbReference>
<evidence type="ECO:0000256" key="5">
    <source>
        <dbReference type="ARBA" id="ARBA00023163"/>
    </source>
</evidence>
<evidence type="ECO:0000256" key="2">
    <source>
        <dbReference type="ARBA" id="ARBA00023015"/>
    </source>
</evidence>
<keyword evidence="10" id="KW-1185">Reference proteome</keyword>
<feature type="domain" description="RNA polymerase sigma factor 70 region 4 type 2" evidence="8">
    <location>
        <begin position="143"/>
        <end position="194"/>
    </location>
</feature>
<evidence type="ECO:0000256" key="3">
    <source>
        <dbReference type="ARBA" id="ARBA00023082"/>
    </source>
</evidence>
<dbReference type="RefSeq" id="WP_269965509.1">
    <property type="nucleotide sequence ID" value="NZ_JAKMUS010000008.1"/>
</dbReference>
<keyword evidence="4" id="KW-0238">DNA-binding</keyword>
<name>A0A9X3RKM5_9CORY</name>
<dbReference type="InterPro" id="IPR013325">
    <property type="entry name" value="RNA_pol_sigma_r2"/>
</dbReference>
<dbReference type="Pfam" id="PF08281">
    <property type="entry name" value="Sigma70_r4_2"/>
    <property type="match status" value="1"/>
</dbReference>
<feature type="domain" description="RNA polymerase sigma-70 region 2" evidence="7">
    <location>
        <begin position="44"/>
        <end position="109"/>
    </location>
</feature>
<comment type="caution">
    <text evidence="9">The sequence shown here is derived from an EMBL/GenBank/DDBJ whole genome shotgun (WGS) entry which is preliminary data.</text>
</comment>
<dbReference type="Gene3D" id="1.10.10.10">
    <property type="entry name" value="Winged helix-like DNA-binding domain superfamily/Winged helix DNA-binding domain"/>
    <property type="match status" value="1"/>
</dbReference>
<dbReference type="AlphaFoldDB" id="A0A9X3RKM5"/>
<accession>A0A9X3RKM5</accession>
<dbReference type="Pfam" id="PF04542">
    <property type="entry name" value="Sigma70_r2"/>
    <property type="match status" value="1"/>
</dbReference>
<dbReference type="PANTHER" id="PTHR43133">
    <property type="entry name" value="RNA POLYMERASE ECF-TYPE SIGMA FACTO"/>
    <property type="match status" value="1"/>
</dbReference>
<dbReference type="SUPFAM" id="SSF88946">
    <property type="entry name" value="Sigma2 domain of RNA polymerase sigma factors"/>
    <property type="match status" value="1"/>
</dbReference>
<evidence type="ECO:0000259" key="7">
    <source>
        <dbReference type="Pfam" id="PF04542"/>
    </source>
</evidence>
<dbReference type="EMBL" id="JAKMUS010000008">
    <property type="protein sequence ID" value="MCZ9294082.1"/>
    <property type="molecule type" value="Genomic_DNA"/>
</dbReference>
<dbReference type="InterPro" id="IPR013249">
    <property type="entry name" value="RNA_pol_sigma70_r4_t2"/>
</dbReference>
<dbReference type="GO" id="GO:0003677">
    <property type="term" value="F:DNA binding"/>
    <property type="evidence" value="ECO:0007669"/>
    <property type="project" value="UniProtKB-KW"/>
</dbReference>
<keyword evidence="3" id="KW-0731">Sigma factor</keyword>
<dbReference type="GO" id="GO:0016987">
    <property type="term" value="F:sigma factor activity"/>
    <property type="evidence" value="ECO:0007669"/>
    <property type="project" value="UniProtKB-KW"/>
</dbReference>
<dbReference type="InterPro" id="IPR036388">
    <property type="entry name" value="WH-like_DNA-bd_sf"/>
</dbReference>
<evidence type="ECO:0000259" key="8">
    <source>
        <dbReference type="Pfam" id="PF08281"/>
    </source>
</evidence>
<keyword evidence="5" id="KW-0804">Transcription</keyword>
<evidence type="ECO:0000313" key="9">
    <source>
        <dbReference type="EMBL" id="MCZ9294082.1"/>
    </source>
</evidence>
<sequence length="205" mass="23043">MNNTMKNIERRKAQHTQRTQRAWSDEALAAAYLKGDVRAFAAIVDRHTPRLIAVARKNARTHQDAQDIVQEALLKASLHMHTFRSEAALATWLCRLVINAGYDHAKRADNKRRHLSLDDEDTMGPGIVTAAAYTPLAHFDRIMALRQILAKMPSANRRALMLIDVQGFSINNAARKLGVAPGTVKSRRHRAREMIVDYFADEPVG</sequence>